<dbReference type="AlphaFoldDB" id="A0A3E0DGW1"/>
<proteinExistence type="predicted"/>
<accession>A0A3E0DGW1</accession>
<protein>
    <submittedName>
        <fullName evidence="1">Uncharacterized protein</fullName>
    </submittedName>
</protein>
<sequence length="49" mass="5950">MQEKTDYDQKTEVGEKGKKKKTIWKWTWIVVRIADWVCRLIAYFEDLDG</sequence>
<organism evidence="1 2">
    <name type="scientific">Marinomonas pollencensis</name>
    <dbReference type="NCBI Taxonomy" id="491954"/>
    <lineage>
        <taxon>Bacteria</taxon>
        <taxon>Pseudomonadati</taxon>
        <taxon>Pseudomonadota</taxon>
        <taxon>Gammaproteobacteria</taxon>
        <taxon>Oceanospirillales</taxon>
        <taxon>Oceanospirillaceae</taxon>
        <taxon>Marinomonas</taxon>
    </lineage>
</organism>
<reference evidence="1 2" key="1">
    <citation type="submission" date="2018-08" db="EMBL/GenBank/DDBJ databases">
        <title>Genomic Encyclopedia of Type Strains, Phase III (KMG-III): the genomes of soil and plant-associated and newly described type strains.</title>
        <authorList>
            <person name="Whitman W."/>
        </authorList>
    </citation>
    <scope>NUCLEOTIDE SEQUENCE [LARGE SCALE GENOMIC DNA]</scope>
    <source>
        <strain evidence="1 2">CECT 7375</strain>
    </source>
</reference>
<gene>
    <name evidence="1" type="ORF">DFP81_11128</name>
</gene>
<keyword evidence="2" id="KW-1185">Reference proteome</keyword>
<comment type="caution">
    <text evidence="1">The sequence shown here is derived from an EMBL/GenBank/DDBJ whole genome shotgun (WGS) entry which is preliminary data.</text>
</comment>
<evidence type="ECO:0000313" key="2">
    <source>
        <dbReference type="Proteomes" id="UP000256542"/>
    </source>
</evidence>
<name>A0A3E0DGW1_9GAMM</name>
<dbReference type="RefSeq" id="WP_181903104.1">
    <property type="nucleotide sequence ID" value="NZ_QUNG01000011.1"/>
</dbReference>
<dbReference type="EMBL" id="QUNG01000011">
    <property type="protein sequence ID" value="REG81948.1"/>
    <property type="molecule type" value="Genomic_DNA"/>
</dbReference>
<dbReference type="Proteomes" id="UP000256542">
    <property type="component" value="Unassembled WGS sequence"/>
</dbReference>
<evidence type="ECO:0000313" key="1">
    <source>
        <dbReference type="EMBL" id="REG81948.1"/>
    </source>
</evidence>